<dbReference type="PROSITE" id="PS50088">
    <property type="entry name" value="ANK_REPEAT"/>
    <property type="match status" value="2"/>
</dbReference>
<keyword evidence="3" id="KW-1185">Reference proteome</keyword>
<dbReference type="PANTHER" id="PTHR24121">
    <property type="entry name" value="NO MECHANORECEPTOR POTENTIAL C, ISOFORM D-RELATED"/>
    <property type="match status" value="1"/>
</dbReference>
<organism evidence="2 3">
    <name type="scientific">Acorus gramineus</name>
    <name type="common">Dwarf sweet flag</name>
    <dbReference type="NCBI Taxonomy" id="55184"/>
    <lineage>
        <taxon>Eukaryota</taxon>
        <taxon>Viridiplantae</taxon>
        <taxon>Streptophyta</taxon>
        <taxon>Embryophyta</taxon>
        <taxon>Tracheophyta</taxon>
        <taxon>Spermatophyta</taxon>
        <taxon>Magnoliopsida</taxon>
        <taxon>Liliopsida</taxon>
        <taxon>Acoraceae</taxon>
        <taxon>Acorus</taxon>
    </lineage>
</organism>
<keyword evidence="1" id="KW-0040">ANK repeat</keyword>
<dbReference type="Gene3D" id="1.25.40.20">
    <property type="entry name" value="Ankyrin repeat-containing domain"/>
    <property type="match status" value="2"/>
</dbReference>
<feature type="repeat" description="ANK" evidence="1">
    <location>
        <begin position="37"/>
        <end position="69"/>
    </location>
</feature>
<dbReference type="EMBL" id="JAUJYN010000011">
    <property type="protein sequence ID" value="KAK1260801.1"/>
    <property type="molecule type" value="Genomic_DNA"/>
</dbReference>
<dbReference type="SMART" id="SM00248">
    <property type="entry name" value="ANK"/>
    <property type="match status" value="4"/>
</dbReference>
<evidence type="ECO:0000256" key="1">
    <source>
        <dbReference type="PROSITE-ProRule" id="PRU00023"/>
    </source>
</evidence>
<dbReference type="Proteomes" id="UP001179952">
    <property type="component" value="Unassembled WGS sequence"/>
</dbReference>
<name>A0AAV9A9L5_ACOGR</name>
<dbReference type="InterPro" id="IPR002110">
    <property type="entry name" value="Ankyrin_rpt"/>
</dbReference>
<dbReference type="PANTHER" id="PTHR24121:SF22">
    <property type="entry name" value="PROTEIN ACCELERATED CELL DEATH 6-LIKE"/>
    <property type="match status" value="1"/>
</dbReference>
<gene>
    <name evidence="2" type="ORF">QJS04_geneDACA019091</name>
</gene>
<evidence type="ECO:0000313" key="2">
    <source>
        <dbReference type="EMBL" id="KAK1260801.1"/>
    </source>
</evidence>
<dbReference type="InterPro" id="IPR036770">
    <property type="entry name" value="Ankyrin_rpt-contain_sf"/>
</dbReference>
<dbReference type="Pfam" id="PF12796">
    <property type="entry name" value="Ank_2"/>
    <property type="match status" value="1"/>
</dbReference>
<comment type="caution">
    <text evidence="2">The sequence shown here is derived from an EMBL/GenBank/DDBJ whole genome shotgun (WGS) entry which is preliminary data.</text>
</comment>
<proteinExistence type="predicted"/>
<reference evidence="2" key="2">
    <citation type="submission" date="2023-06" db="EMBL/GenBank/DDBJ databases">
        <authorList>
            <person name="Ma L."/>
            <person name="Liu K.-W."/>
            <person name="Li Z."/>
            <person name="Hsiao Y.-Y."/>
            <person name="Qi Y."/>
            <person name="Fu T."/>
            <person name="Tang G."/>
            <person name="Zhang D."/>
            <person name="Sun W.-H."/>
            <person name="Liu D.-K."/>
            <person name="Li Y."/>
            <person name="Chen G.-Z."/>
            <person name="Liu X.-D."/>
            <person name="Liao X.-Y."/>
            <person name="Jiang Y.-T."/>
            <person name="Yu X."/>
            <person name="Hao Y."/>
            <person name="Huang J."/>
            <person name="Zhao X.-W."/>
            <person name="Ke S."/>
            <person name="Chen Y.-Y."/>
            <person name="Wu W.-L."/>
            <person name="Hsu J.-L."/>
            <person name="Lin Y.-F."/>
            <person name="Huang M.-D."/>
            <person name="Li C.-Y."/>
            <person name="Huang L."/>
            <person name="Wang Z.-W."/>
            <person name="Zhao X."/>
            <person name="Zhong W.-Y."/>
            <person name="Peng D.-H."/>
            <person name="Ahmad S."/>
            <person name="Lan S."/>
            <person name="Zhang J.-S."/>
            <person name="Tsai W.-C."/>
            <person name="Van De Peer Y."/>
            <person name="Liu Z.-J."/>
        </authorList>
    </citation>
    <scope>NUCLEOTIDE SEQUENCE</scope>
    <source>
        <strain evidence="2">SCP</strain>
        <tissue evidence="2">Leaves</tissue>
    </source>
</reference>
<dbReference type="PROSITE" id="PS50297">
    <property type="entry name" value="ANK_REP_REGION"/>
    <property type="match status" value="1"/>
</dbReference>
<evidence type="ECO:0000313" key="3">
    <source>
        <dbReference type="Proteomes" id="UP001179952"/>
    </source>
</evidence>
<dbReference type="SUPFAM" id="SSF48403">
    <property type="entry name" value="Ankyrin repeat"/>
    <property type="match status" value="1"/>
</dbReference>
<reference evidence="2" key="1">
    <citation type="journal article" date="2023" name="Nat. Commun.">
        <title>Diploid and tetraploid genomes of Acorus and the evolution of monocots.</title>
        <authorList>
            <person name="Ma L."/>
            <person name="Liu K.W."/>
            <person name="Li Z."/>
            <person name="Hsiao Y.Y."/>
            <person name="Qi Y."/>
            <person name="Fu T."/>
            <person name="Tang G.D."/>
            <person name="Zhang D."/>
            <person name="Sun W.H."/>
            <person name="Liu D.K."/>
            <person name="Li Y."/>
            <person name="Chen G.Z."/>
            <person name="Liu X.D."/>
            <person name="Liao X.Y."/>
            <person name="Jiang Y.T."/>
            <person name="Yu X."/>
            <person name="Hao Y."/>
            <person name="Huang J."/>
            <person name="Zhao X.W."/>
            <person name="Ke S."/>
            <person name="Chen Y.Y."/>
            <person name="Wu W.L."/>
            <person name="Hsu J.L."/>
            <person name="Lin Y.F."/>
            <person name="Huang M.D."/>
            <person name="Li C.Y."/>
            <person name="Huang L."/>
            <person name="Wang Z.W."/>
            <person name="Zhao X."/>
            <person name="Zhong W.Y."/>
            <person name="Peng D.H."/>
            <person name="Ahmad S."/>
            <person name="Lan S."/>
            <person name="Zhang J.S."/>
            <person name="Tsai W.C."/>
            <person name="Van de Peer Y."/>
            <person name="Liu Z.J."/>
        </authorList>
    </citation>
    <scope>NUCLEOTIDE SEQUENCE</scope>
    <source>
        <strain evidence="2">SCP</strain>
    </source>
</reference>
<feature type="repeat" description="ANK" evidence="1">
    <location>
        <begin position="71"/>
        <end position="93"/>
    </location>
</feature>
<sequence length="254" mass="28839">MDPRLYRYAMSGDTNSLRKLVEEEEDQLDLTLQLTPQSNNALHIAAQHGHRDIAETLISLSPSLLFRSNSDGDLPLHVASREGHGSLVEVLINSLIHSNCDEVTDLESTSEAPPVVWQKRNLKGNTVLHEALRFRRAKVAVELLILDPRLADGLNHAGESLLYLACELQMMVVVESILSRLRSTYRTDGLNGRTPFHASAMKKHFGMSPTYTCTKPVNRRIGYTNIHRIWILIFIFGSLRIRIRYGFFLDNWHV</sequence>
<protein>
    <submittedName>
        <fullName evidence="2">Uncharacterized protein</fullName>
    </submittedName>
</protein>
<accession>A0AAV9A9L5</accession>
<dbReference type="AlphaFoldDB" id="A0AAV9A9L5"/>